<keyword evidence="3" id="KW-1185">Reference proteome</keyword>
<reference evidence="2 3" key="1">
    <citation type="submission" date="2018-03" db="EMBL/GenBank/DDBJ databases">
        <title>Draft Genome Sequences of the Obligatory Marine Myxobacteria Enhygromyxa salina SWB005.</title>
        <authorList>
            <person name="Poehlein A."/>
            <person name="Moghaddam J.A."/>
            <person name="Harms H."/>
            <person name="Alanjari M."/>
            <person name="Koenig G.M."/>
            <person name="Daniel R."/>
            <person name="Schaeberle T.F."/>
        </authorList>
    </citation>
    <scope>NUCLEOTIDE SEQUENCE [LARGE SCALE GENOMIC DNA]</scope>
    <source>
        <strain evidence="2 3">SWB005</strain>
    </source>
</reference>
<sequence>MARRPLLTLAVLGSLLCAPACTKTTGPGAETPQLVAPDTINDLDDYGEARNAYALLAVDDPGRAAARAQLRTYLLAYLDHALASDRTPAAVDALEQLAGLWVPSELRTLAPDPELAAAAAAVYGRTAPAGDERPALLALGLSEAFGDEGQRTKARANYAKLEDWIDRTAEFGNDPRFNDHLDRLLEDVSALLPSPFLVDQLAGVYLGRYRDAQRSGSFSSTSDPRVPFTGYLLARLYLRADDPDAAVAALDRLETDAPTAALRDLIRDAADSSASGRSPADLDQLTREFLPEPDHRLPDEIVRQSWGIIDNLARRSLARFPDHPPAHLALGRVLRSRNLTEAAIVHYEQAFAGKTRATDRDDLHRAWSELSTLYQLALETRAASGASETSAMLERVEAFHERAAQTWPQRAIEPGITLAWMTVAVAEFNAGHIDRAEALMEQTVALEPRSAALSLLGVIAMRRGDFDEARAHLRRLDKLSGALSDQLERYDWQISAHISLAEVEALAGDREASAEQLREALRQLNTLLSYPGLADSLRAEFGLRRARVFFYLGEIELAMNDVRDAQRLAPDRDDAYTEPLIFTVIHGHLDQAAELFAAALARDGGGELGVYYSLWVLDLAERLGAPEPKLAREFLRSYATSDDGDPWQRKLARYGLGQLDDDGLAAAADSPRERSEAFFYEALQRWRGGGHEACLELMTKVLDQQMMGDFEYQMAQSYLRWKELPKTARTAL</sequence>
<accession>A0A2S9XDT4</accession>
<dbReference type="RefSeq" id="WP_146156254.1">
    <property type="nucleotide sequence ID" value="NZ_PVNK01000261.1"/>
</dbReference>
<evidence type="ECO:0000256" key="1">
    <source>
        <dbReference type="SAM" id="SignalP"/>
    </source>
</evidence>
<dbReference type="InterPro" id="IPR011990">
    <property type="entry name" value="TPR-like_helical_dom_sf"/>
</dbReference>
<organism evidence="2 3">
    <name type="scientific">Enhygromyxa salina</name>
    <dbReference type="NCBI Taxonomy" id="215803"/>
    <lineage>
        <taxon>Bacteria</taxon>
        <taxon>Pseudomonadati</taxon>
        <taxon>Myxococcota</taxon>
        <taxon>Polyangia</taxon>
        <taxon>Nannocystales</taxon>
        <taxon>Nannocystaceae</taxon>
        <taxon>Enhygromyxa</taxon>
    </lineage>
</organism>
<evidence type="ECO:0000313" key="3">
    <source>
        <dbReference type="Proteomes" id="UP000237968"/>
    </source>
</evidence>
<dbReference type="Pfam" id="PF13432">
    <property type="entry name" value="TPR_16"/>
    <property type="match status" value="1"/>
</dbReference>
<feature type="signal peptide" evidence="1">
    <location>
        <begin position="1"/>
        <end position="20"/>
    </location>
</feature>
<proteinExistence type="predicted"/>
<feature type="chain" id="PRO_5015640318" evidence="1">
    <location>
        <begin position="21"/>
        <end position="732"/>
    </location>
</feature>
<protein>
    <submittedName>
        <fullName evidence="2">Tetratricopeptide repeat protein</fullName>
    </submittedName>
</protein>
<dbReference type="AlphaFoldDB" id="A0A2S9XDT4"/>
<dbReference type="Proteomes" id="UP000237968">
    <property type="component" value="Unassembled WGS sequence"/>
</dbReference>
<dbReference type="SUPFAM" id="SSF48452">
    <property type="entry name" value="TPR-like"/>
    <property type="match status" value="3"/>
</dbReference>
<dbReference type="EMBL" id="PVNK01000261">
    <property type="protein sequence ID" value="PRP91022.1"/>
    <property type="molecule type" value="Genomic_DNA"/>
</dbReference>
<evidence type="ECO:0000313" key="2">
    <source>
        <dbReference type="EMBL" id="PRP91022.1"/>
    </source>
</evidence>
<dbReference type="InterPro" id="IPR019734">
    <property type="entry name" value="TPR_rpt"/>
</dbReference>
<name>A0A2S9XDT4_9BACT</name>
<comment type="caution">
    <text evidence="2">The sequence shown here is derived from an EMBL/GenBank/DDBJ whole genome shotgun (WGS) entry which is preliminary data.</text>
</comment>
<keyword evidence="1" id="KW-0732">Signal</keyword>
<dbReference type="OrthoDB" id="5482767at2"/>
<gene>
    <name evidence="2" type="ORF">ENSA5_59340</name>
</gene>
<dbReference type="Gene3D" id="1.25.40.10">
    <property type="entry name" value="Tetratricopeptide repeat domain"/>
    <property type="match status" value="3"/>
</dbReference>
<dbReference type="SMART" id="SM00028">
    <property type="entry name" value="TPR"/>
    <property type="match status" value="4"/>
</dbReference>